<protein>
    <submittedName>
        <fullName evidence="2">Uncharacterized protein</fullName>
    </submittedName>
</protein>
<dbReference type="AlphaFoldDB" id="A0A915KBY3"/>
<reference evidence="2" key="1">
    <citation type="submission" date="2022-11" db="UniProtKB">
        <authorList>
            <consortium name="WormBaseParasite"/>
        </authorList>
    </citation>
    <scope>IDENTIFICATION</scope>
</reference>
<dbReference type="Proteomes" id="UP000887565">
    <property type="component" value="Unplaced"/>
</dbReference>
<evidence type="ECO:0000313" key="2">
    <source>
        <dbReference type="WBParaSite" id="nRc.2.0.1.t35611-RA"/>
    </source>
</evidence>
<dbReference type="WBParaSite" id="nRc.2.0.1.t35611-RA">
    <property type="protein sequence ID" value="nRc.2.0.1.t35611-RA"/>
    <property type="gene ID" value="nRc.2.0.1.g35611"/>
</dbReference>
<evidence type="ECO:0000313" key="1">
    <source>
        <dbReference type="Proteomes" id="UP000887565"/>
    </source>
</evidence>
<sequence>MQYEDPALPPLRQEVDDVWIERVAANQPLRERTYYEIRAVFYECMWYRTDGNLKSCLTNWMNHILKREPSFATNPGMYICNRFA</sequence>
<keyword evidence="1" id="KW-1185">Reference proteome</keyword>
<proteinExistence type="predicted"/>
<name>A0A915KBY3_ROMCU</name>
<accession>A0A915KBY3</accession>
<organism evidence="1 2">
    <name type="scientific">Romanomermis culicivorax</name>
    <name type="common">Nematode worm</name>
    <dbReference type="NCBI Taxonomy" id="13658"/>
    <lineage>
        <taxon>Eukaryota</taxon>
        <taxon>Metazoa</taxon>
        <taxon>Ecdysozoa</taxon>
        <taxon>Nematoda</taxon>
        <taxon>Enoplea</taxon>
        <taxon>Dorylaimia</taxon>
        <taxon>Mermithida</taxon>
        <taxon>Mermithoidea</taxon>
        <taxon>Mermithidae</taxon>
        <taxon>Romanomermis</taxon>
    </lineage>
</organism>